<evidence type="ECO:0000256" key="4">
    <source>
        <dbReference type="ARBA" id="ARBA00022840"/>
    </source>
</evidence>
<dbReference type="RefSeq" id="WP_147102101.1">
    <property type="nucleotide sequence ID" value="NZ_BJVJ01000002.1"/>
</dbReference>
<dbReference type="PROSITE" id="PS00211">
    <property type="entry name" value="ABC_TRANSPORTER_1"/>
    <property type="match status" value="1"/>
</dbReference>
<keyword evidence="5 8" id="KW-1133">Transmembrane helix</keyword>
<evidence type="ECO:0000256" key="2">
    <source>
        <dbReference type="ARBA" id="ARBA00022692"/>
    </source>
</evidence>
<feature type="compositionally biased region" description="Low complexity" evidence="7">
    <location>
        <begin position="550"/>
        <end position="568"/>
    </location>
</feature>
<evidence type="ECO:0000256" key="8">
    <source>
        <dbReference type="SAM" id="Phobius"/>
    </source>
</evidence>
<evidence type="ECO:0000256" key="3">
    <source>
        <dbReference type="ARBA" id="ARBA00022741"/>
    </source>
</evidence>
<gene>
    <name evidence="11" type="ORF">PSU4_03910</name>
</gene>
<dbReference type="PANTHER" id="PTHR24221:SF590">
    <property type="entry name" value="COMPONENT LINKED WITH THE ASSEMBLY OF CYTOCHROME' TRANSPORT TRANSMEMBRANE ATP-BINDING PROTEIN ABC TRANSPORTER CYDD-RELATED"/>
    <property type="match status" value="1"/>
</dbReference>
<comment type="subcellular location">
    <subcellularLocation>
        <location evidence="1">Cell membrane</location>
        <topology evidence="1">Multi-pass membrane protein</topology>
    </subcellularLocation>
</comment>
<dbReference type="InterPro" id="IPR011527">
    <property type="entry name" value="ABC1_TM_dom"/>
</dbReference>
<dbReference type="Gene3D" id="3.40.50.300">
    <property type="entry name" value="P-loop containing nucleotide triphosphate hydrolases"/>
    <property type="match status" value="1"/>
</dbReference>
<dbReference type="OrthoDB" id="9806127at2"/>
<evidence type="ECO:0000313" key="12">
    <source>
        <dbReference type="Proteomes" id="UP000321685"/>
    </source>
</evidence>
<protein>
    <recommendedName>
        <fullName evidence="13">Thiol reductant ABC exporter subunit CydD</fullName>
    </recommendedName>
</protein>
<dbReference type="SUPFAM" id="SSF52540">
    <property type="entry name" value="P-loop containing nucleoside triphosphate hydrolases"/>
    <property type="match status" value="1"/>
</dbReference>
<dbReference type="InterPro" id="IPR003593">
    <property type="entry name" value="AAA+_ATPase"/>
</dbReference>
<dbReference type="AlphaFoldDB" id="A0A511DA18"/>
<accession>A0A511DA18</accession>
<organism evidence="11 12">
    <name type="scientific">Pseudonocardia sulfidoxydans NBRC 16205</name>
    <dbReference type="NCBI Taxonomy" id="1223511"/>
    <lineage>
        <taxon>Bacteria</taxon>
        <taxon>Bacillati</taxon>
        <taxon>Actinomycetota</taxon>
        <taxon>Actinomycetes</taxon>
        <taxon>Pseudonocardiales</taxon>
        <taxon>Pseudonocardiaceae</taxon>
        <taxon>Pseudonocardia</taxon>
    </lineage>
</organism>
<evidence type="ECO:0008006" key="13">
    <source>
        <dbReference type="Google" id="ProtNLM"/>
    </source>
</evidence>
<feature type="transmembrane region" description="Helical" evidence="8">
    <location>
        <begin position="129"/>
        <end position="149"/>
    </location>
</feature>
<evidence type="ECO:0000256" key="1">
    <source>
        <dbReference type="ARBA" id="ARBA00004651"/>
    </source>
</evidence>
<feature type="transmembrane region" description="Helical" evidence="8">
    <location>
        <begin position="237"/>
        <end position="258"/>
    </location>
</feature>
<dbReference type="PANTHER" id="PTHR24221">
    <property type="entry name" value="ATP-BINDING CASSETTE SUB-FAMILY B"/>
    <property type="match status" value="1"/>
</dbReference>
<dbReference type="GO" id="GO:0005524">
    <property type="term" value="F:ATP binding"/>
    <property type="evidence" value="ECO:0007669"/>
    <property type="project" value="UniProtKB-KW"/>
</dbReference>
<evidence type="ECO:0000256" key="6">
    <source>
        <dbReference type="ARBA" id="ARBA00023136"/>
    </source>
</evidence>
<keyword evidence="12" id="KW-1185">Reference proteome</keyword>
<dbReference type="GO" id="GO:0016887">
    <property type="term" value="F:ATP hydrolysis activity"/>
    <property type="evidence" value="ECO:0007669"/>
    <property type="project" value="InterPro"/>
</dbReference>
<dbReference type="InterPro" id="IPR003439">
    <property type="entry name" value="ABC_transporter-like_ATP-bd"/>
</dbReference>
<evidence type="ECO:0000256" key="5">
    <source>
        <dbReference type="ARBA" id="ARBA00022989"/>
    </source>
</evidence>
<dbReference type="Proteomes" id="UP000321685">
    <property type="component" value="Unassembled WGS sequence"/>
</dbReference>
<feature type="domain" description="ABC transporter" evidence="9">
    <location>
        <begin position="333"/>
        <end position="568"/>
    </location>
</feature>
<comment type="caution">
    <text evidence="11">The sequence shown here is derived from an EMBL/GenBank/DDBJ whole genome shotgun (WGS) entry which is preliminary data.</text>
</comment>
<feature type="transmembrane region" description="Helical" evidence="8">
    <location>
        <begin position="56"/>
        <end position="77"/>
    </location>
</feature>
<dbReference type="InterPro" id="IPR036640">
    <property type="entry name" value="ABC1_TM_sf"/>
</dbReference>
<keyword evidence="3" id="KW-0547">Nucleotide-binding</keyword>
<evidence type="ECO:0000313" key="11">
    <source>
        <dbReference type="EMBL" id="GEL21437.1"/>
    </source>
</evidence>
<sequence length="595" mass="61685">MKPLDPRLLRAARAVRTHVAVTAACGLALTGLILAQAWLVAHVIGGATDGHGLDQLGPLVAAVAAVAIGRAVLAYGAEAAALRSAARAKSQLRRRIVAHVTDRPGRGAATAGEVATLTTRGLDALDDYLARYLPQLVLAALVPIAVLVVVASADWISAVVIAVTLPLIPLFMALVGMHTQARTRRQWTLLQRLGGHFLDVVEGLPTLALFRRAKAEAALVRRVTDDHREATMGTLKVAFLSAFVLELLATLAVALVAVEVGFRLLYGQLDLTTALIVLILAPEAYLPLREVGARFHASMEGIAAAESAFAILEAPRPAVPGTAPSARRGTVSLAIDDVTFTHDGRDTPVLDGLSLAVEPGRSVLLTGASGAGKSTLLSLLLRFAEPQSGEIRADGVPLRELDPDSWRARVAWVPQHPHLFDDTVAANVALGDPGAGDAAVADAVAAAGLTDVVAALPDGLDTRVGERGARLSAGQRQRVALARAFLRDPDLVLLDEPTAHLDPDNAALVRAATARLLRGRTGIVVAHDTGWGEITDATVVLTAGRLAAHGTPPAAPAAAGNPALANGTPPAPVSGNSRYSDYCHSQGVVSQGVVS</sequence>
<feature type="domain" description="ABC transmembrane type-1" evidence="10">
    <location>
        <begin position="20"/>
        <end position="300"/>
    </location>
</feature>
<feature type="transmembrane region" description="Helical" evidence="8">
    <location>
        <begin position="155"/>
        <end position="175"/>
    </location>
</feature>
<keyword evidence="2 8" id="KW-0812">Transmembrane</keyword>
<dbReference type="InterPro" id="IPR014216">
    <property type="entry name" value="ABC_transptr_CydD"/>
</dbReference>
<dbReference type="EMBL" id="BJVJ01000002">
    <property type="protein sequence ID" value="GEL21437.1"/>
    <property type="molecule type" value="Genomic_DNA"/>
</dbReference>
<dbReference type="CDD" id="cd18584">
    <property type="entry name" value="ABC_6TM_AarD_CydD"/>
    <property type="match status" value="1"/>
</dbReference>
<name>A0A511DA18_9PSEU</name>
<feature type="transmembrane region" description="Helical" evidence="8">
    <location>
        <begin position="21"/>
        <end position="44"/>
    </location>
</feature>
<dbReference type="SUPFAM" id="SSF90123">
    <property type="entry name" value="ABC transporter transmembrane region"/>
    <property type="match status" value="1"/>
</dbReference>
<dbReference type="GO" id="GO:0005886">
    <property type="term" value="C:plasma membrane"/>
    <property type="evidence" value="ECO:0007669"/>
    <property type="project" value="UniProtKB-SubCell"/>
</dbReference>
<evidence type="ECO:0000259" key="10">
    <source>
        <dbReference type="PROSITE" id="PS50929"/>
    </source>
</evidence>
<dbReference type="GO" id="GO:0042883">
    <property type="term" value="P:cysteine transport"/>
    <property type="evidence" value="ECO:0007669"/>
    <property type="project" value="InterPro"/>
</dbReference>
<dbReference type="SMART" id="SM00382">
    <property type="entry name" value="AAA"/>
    <property type="match status" value="1"/>
</dbReference>
<dbReference type="InterPro" id="IPR027417">
    <property type="entry name" value="P-loop_NTPase"/>
</dbReference>
<proteinExistence type="predicted"/>
<dbReference type="InterPro" id="IPR017871">
    <property type="entry name" value="ABC_transporter-like_CS"/>
</dbReference>
<evidence type="ECO:0000259" key="9">
    <source>
        <dbReference type="PROSITE" id="PS50893"/>
    </source>
</evidence>
<dbReference type="Pfam" id="PF00005">
    <property type="entry name" value="ABC_tran"/>
    <property type="match status" value="1"/>
</dbReference>
<reference evidence="11 12" key="1">
    <citation type="submission" date="2019-07" db="EMBL/GenBank/DDBJ databases">
        <title>Whole genome shotgun sequence of Pseudonocardia sulfidoxydans NBRC 16205.</title>
        <authorList>
            <person name="Hosoyama A."/>
            <person name="Uohara A."/>
            <person name="Ohji S."/>
            <person name="Ichikawa N."/>
        </authorList>
    </citation>
    <scope>NUCLEOTIDE SEQUENCE [LARGE SCALE GENOMIC DNA]</scope>
    <source>
        <strain evidence="11 12">NBRC 16205</strain>
    </source>
</reference>
<evidence type="ECO:0000256" key="7">
    <source>
        <dbReference type="SAM" id="MobiDB-lite"/>
    </source>
</evidence>
<dbReference type="Pfam" id="PF00664">
    <property type="entry name" value="ABC_membrane"/>
    <property type="match status" value="1"/>
</dbReference>
<keyword evidence="4" id="KW-0067">ATP-binding</keyword>
<dbReference type="NCBIfam" id="TIGR02857">
    <property type="entry name" value="CydD"/>
    <property type="match status" value="1"/>
</dbReference>
<dbReference type="InterPro" id="IPR039421">
    <property type="entry name" value="Type_1_exporter"/>
</dbReference>
<dbReference type="PROSITE" id="PS50893">
    <property type="entry name" value="ABC_TRANSPORTER_2"/>
    <property type="match status" value="1"/>
</dbReference>
<dbReference type="Gene3D" id="1.20.1560.10">
    <property type="entry name" value="ABC transporter type 1, transmembrane domain"/>
    <property type="match status" value="1"/>
</dbReference>
<dbReference type="CDD" id="cd03228">
    <property type="entry name" value="ABCC_MRP_Like"/>
    <property type="match status" value="1"/>
</dbReference>
<feature type="region of interest" description="Disordered" evidence="7">
    <location>
        <begin position="550"/>
        <end position="576"/>
    </location>
</feature>
<dbReference type="GO" id="GO:0140359">
    <property type="term" value="F:ABC-type transporter activity"/>
    <property type="evidence" value="ECO:0007669"/>
    <property type="project" value="InterPro"/>
</dbReference>
<dbReference type="PROSITE" id="PS50929">
    <property type="entry name" value="ABC_TM1F"/>
    <property type="match status" value="1"/>
</dbReference>
<keyword evidence="6 8" id="KW-0472">Membrane</keyword>